<reference evidence="15 16" key="1">
    <citation type="submission" date="2024-02" db="EMBL/GenBank/DDBJ databases">
        <title>Discinaceae phylogenomics.</title>
        <authorList>
            <person name="Dirks A.C."/>
            <person name="James T.Y."/>
        </authorList>
    </citation>
    <scope>NUCLEOTIDE SEQUENCE [LARGE SCALE GENOMIC DNA]</scope>
    <source>
        <strain evidence="15 16">ACD0624</strain>
    </source>
</reference>
<evidence type="ECO:0000256" key="2">
    <source>
        <dbReference type="ARBA" id="ARBA00007532"/>
    </source>
</evidence>
<evidence type="ECO:0000256" key="5">
    <source>
        <dbReference type="ARBA" id="ARBA00022630"/>
    </source>
</evidence>
<feature type="domain" description="Pyridine nucleotide-disulphide oxidoreductase dimerisation" evidence="13">
    <location>
        <begin position="357"/>
        <end position="466"/>
    </location>
</feature>
<dbReference type="InterPro" id="IPR012999">
    <property type="entry name" value="Pyr_OxRdtase_I_AS"/>
</dbReference>
<dbReference type="InterPro" id="IPR006322">
    <property type="entry name" value="Glutathione_Rdtase_euk/bac"/>
</dbReference>
<evidence type="ECO:0000256" key="1">
    <source>
        <dbReference type="ARBA" id="ARBA00001974"/>
    </source>
</evidence>
<evidence type="ECO:0000259" key="14">
    <source>
        <dbReference type="Pfam" id="PF07992"/>
    </source>
</evidence>
<comment type="catalytic activity">
    <reaction evidence="12">
        <text>2 glutathione + NADP(+) = glutathione disulfide + NADPH + H(+)</text>
        <dbReference type="Rhea" id="RHEA:11740"/>
        <dbReference type="ChEBI" id="CHEBI:15378"/>
        <dbReference type="ChEBI" id="CHEBI:57783"/>
        <dbReference type="ChEBI" id="CHEBI:57925"/>
        <dbReference type="ChEBI" id="CHEBI:58297"/>
        <dbReference type="ChEBI" id="CHEBI:58349"/>
        <dbReference type="EC" id="1.8.1.7"/>
    </reaction>
</comment>
<evidence type="ECO:0000259" key="13">
    <source>
        <dbReference type="Pfam" id="PF02852"/>
    </source>
</evidence>
<evidence type="ECO:0000256" key="11">
    <source>
        <dbReference type="RuleBase" id="RU003691"/>
    </source>
</evidence>
<keyword evidence="9 11" id="KW-0676">Redox-active center</keyword>
<dbReference type="EMBL" id="JBBBZM010000021">
    <property type="protein sequence ID" value="KAL0638473.1"/>
    <property type="molecule type" value="Genomic_DNA"/>
</dbReference>
<keyword evidence="7 11" id="KW-0560">Oxidoreductase</keyword>
<keyword evidence="16" id="KW-1185">Reference proteome</keyword>
<sequence length="468" mass="50761">MAPITKHYDYLVIGGGSGGLASGRRASSLYGAKVGIIESGRLGGTCVNVGCVPKKIMWNAATMAETLAESSKGYCFDTKVNSFDWHGFKTKRDAYIKRLNGIYERNLGNDKVDYIKGRGRFLSKNEVEVTGEDGTQTTYGADKILIATGGHPIIPTNIPGAEYGITSDGFFELESQPTKVVLVGAGYIAVELAGIFQALSSETHLMIRGDTFLRAFDPMIQEIATKHYEEGMGMNIYRGSKQTKIEKDEQTGKLTIHYEDKNGPAVLKDVDTLIWAIGRAPETEDLQLQKLGIETNGKGHVAADNFQNTNVANVFSLGDVSGKVELTPVAIAAGRRLADRLFGGPKFTQSRLDYSGVPSVVFAHPEIGSIGLTEPEARKEYGDENIKIYKTQFTAMYYAMLEHKAPTAYKIICTGPEERVVGLHIIGVGSAEMLQGFGVAMKMGATKNDFDSCVAIHPTSAEELVTLK</sequence>
<keyword evidence="8" id="KW-1015">Disulfide bond</keyword>
<dbReference type="PANTHER" id="PTHR42737:SF2">
    <property type="entry name" value="GLUTATHIONE REDUCTASE"/>
    <property type="match status" value="1"/>
</dbReference>
<dbReference type="InterPro" id="IPR036188">
    <property type="entry name" value="FAD/NAD-bd_sf"/>
</dbReference>
<dbReference type="Gene3D" id="3.30.390.30">
    <property type="match status" value="1"/>
</dbReference>
<comment type="cofactor">
    <cofactor evidence="1 12">
        <name>FAD</name>
        <dbReference type="ChEBI" id="CHEBI:57692"/>
    </cofactor>
</comment>
<evidence type="ECO:0000256" key="10">
    <source>
        <dbReference type="ARBA" id="ARBA00056905"/>
    </source>
</evidence>
<evidence type="ECO:0000313" key="16">
    <source>
        <dbReference type="Proteomes" id="UP001447188"/>
    </source>
</evidence>
<dbReference type="Gene3D" id="3.50.50.60">
    <property type="entry name" value="FAD/NAD(P)-binding domain"/>
    <property type="match status" value="2"/>
</dbReference>
<keyword evidence="12" id="KW-0963">Cytoplasm</keyword>
<dbReference type="InterPro" id="IPR001100">
    <property type="entry name" value="Pyr_nuc-diS_OxRdtase"/>
</dbReference>
<dbReference type="InterPro" id="IPR016156">
    <property type="entry name" value="FAD/NAD-linked_Rdtase_dimer_sf"/>
</dbReference>
<comment type="subcellular location">
    <subcellularLocation>
        <location evidence="12">Cytoplasm</location>
    </subcellularLocation>
</comment>
<dbReference type="Pfam" id="PF02852">
    <property type="entry name" value="Pyr_redox_dim"/>
    <property type="match status" value="1"/>
</dbReference>
<organism evidence="15 16">
    <name type="scientific">Discina gigas</name>
    <dbReference type="NCBI Taxonomy" id="1032678"/>
    <lineage>
        <taxon>Eukaryota</taxon>
        <taxon>Fungi</taxon>
        <taxon>Dikarya</taxon>
        <taxon>Ascomycota</taxon>
        <taxon>Pezizomycotina</taxon>
        <taxon>Pezizomycetes</taxon>
        <taxon>Pezizales</taxon>
        <taxon>Discinaceae</taxon>
        <taxon>Discina</taxon>
    </lineage>
</organism>
<feature type="domain" description="FAD/NAD(P)-binding" evidence="14">
    <location>
        <begin position="8"/>
        <end position="334"/>
    </location>
</feature>
<comment type="caution">
    <text evidence="15">The sequence shown here is derived from an EMBL/GenBank/DDBJ whole genome shotgun (WGS) entry which is preliminary data.</text>
</comment>
<dbReference type="SUPFAM" id="SSF55424">
    <property type="entry name" value="FAD/NAD-linked reductases, dimerisation (C-terminal) domain"/>
    <property type="match status" value="1"/>
</dbReference>
<evidence type="ECO:0000256" key="4">
    <source>
        <dbReference type="ARBA" id="ARBA00017111"/>
    </source>
</evidence>
<evidence type="ECO:0000313" key="15">
    <source>
        <dbReference type="EMBL" id="KAL0638473.1"/>
    </source>
</evidence>
<dbReference type="PANTHER" id="PTHR42737">
    <property type="entry name" value="GLUTATHIONE REDUCTASE"/>
    <property type="match status" value="1"/>
</dbReference>
<dbReference type="SUPFAM" id="SSF51905">
    <property type="entry name" value="FAD/NAD(P)-binding domain"/>
    <property type="match status" value="1"/>
</dbReference>
<dbReference type="Pfam" id="PF07992">
    <property type="entry name" value="Pyr_redox_2"/>
    <property type="match status" value="1"/>
</dbReference>
<dbReference type="InterPro" id="IPR046952">
    <property type="entry name" value="GSHR/TRXR-like"/>
</dbReference>
<evidence type="ECO:0000256" key="9">
    <source>
        <dbReference type="ARBA" id="ARBA00023284"/>
    </source>
</evidence>
<evidence type="ECO:0000256" key="12">
    <source>
        <dbReference type="RuleBase" id="RU365016"/>
    </source>
</evidence>
<dbReference type="NCBIfam" id="TIGR01421">
    <property type="entry name" value="gluta_reduc_1"/>
    <property type="match status" value="1"/>
</dbReference>
<accession>A0ABR3GRB3</accession>
<dbReference type="InterPro" id="IPR023753">
    <property type="entry name" value="FAD/NAD-binding_dom"/>
</dbReference>
<protein>
    <recommendedName>
        <fullName evidence="4 12">Glutathione reductase</fullName>
        <ecNumber evidence="3 12">1.8.1.7</ecNumber>
    </recommendedName>
</protein>
<dbReference type="InterPro" id="IPR004099">
    <property type="entry name" value="Pyr_nucl-diS_OxRdtase_dimer"/>
</dbReference>
<evidence type="ECO:0000256" key="7">
    <source>
        <dbReference type="ARBA" id="ARBA00023002"/>
    </source>
</evidence>
<dbReference type="NCBIfam" id="NF004776">
    <property type="entry name" value="PRK06116.1"/>
    <property type="match status" value="1"/>
</dbReference>
<dbReference type="EC" id="1.8.1.7" evidence="3 12"/>
<keyword evidence="5 11" id="KW-0285">Flavoprotein</keyword>
<proteinExistence type="inferred from homology"/>
<dbReference type="Proteomes" id="UP001447188">
    <property type="component" value="Unassembled WGS sequence"/>
</dbReference>
<evidence type="ECO:0000256" key="3">
    <source>
        <dbReference type="ARBA" id="ARBA00012607"/>
    </source>
</evidence>
<gene>
    <name evidence="15" type="primary">GLR1</name>
    <name evidence="15" type="ORF">Q9L58_002409</name>
</gene>
<dbReference type="PIRSF" id="PIRSF000350">
    <property type="entry name" value="Mercury_reductase_MerA"/>
    <property type="match status" value="1"/>
</dbReference>
<comment type="similarity">
    <text evidence="2 11">Belongs to the class-I pyridine nucleotide-disulfide oxidoreductase family.</text>
</comment>
<comment type="function">
    <text evidence="10 12">Catalyzes the reduction of glutathione disulfide (GSSG) to reduced glutathione (GSH). Constitutes the major mechanism to maintain a high GSH:GSSG ratio in the cytosol.</text>
</comment>
<name>A0ABR3GRB3_9PEZI</name>
<evidence type="ECO:0000256" key="8">
    <source>
        <dbReference type="ARBA" id="ARBA00023157"/>
    </source>
</evidence>
<dbReference type="PROSITE" id="PS00076">
    <property type="entry name" value="PYRIDINE_REDOX_1"/>
    <property type="match status" value="1"/>
</dbReference>
<keyword evidence="12" id="KW-0521">NADP</keyword>
<keyword evidence="6 11" id="KW-0274">FAD</keyword>
<evidence type="ECO:0000256" key="6">
    <source>
        <dbReference type="ARBA" id="ARBA00022827"/>
    </source>
</evidence>
<dbReference type="GO" id="GO:0004362">
    <property type="term" value="F:glutathione-disulfide reductase (NADPH) activity"/>
    <property type="evidence" value="ECO:0007669"/>
    <property type="project" value="UniProtKB-EC"/>
</dbReference>
<dbReference type="PRINTS" id="PR00368">
    <property type="entry name" value="FADPNR"/>
</dbReference>
<dbReference type="PRINTS" id="PR00411">
    <property type="entry name" value="PNDRDTASEI"/>
</dbReference>